<dbReference type="AlphaFoldDB" id="A0A7U3YN53"/>
<dbReference type="PANTHER" id="PTHR30483:SF6">
    <property type="entry name" value="PERIPLASMIC BINDING PROTEIN OF ABC TRANSPORTER FOR NATURAL AMINO ACIDS"/>
    <property type="match status" value="1"/>
</dbReference>
<proteinExistence type="inferred from homology"/>
<evidence type="ECO:0000256" key="1">
    <source>
        <dbReference type="ARBA" id="ARBA00010062"/>
    </source>
</evidence>
<evidence type="ECO:0000313" key="6">
    <source>
        <dbReference type="EMBL" id="ADW18450.1"/>
    </source>
</evidence>
<reference evidence="6 7" key="1">
    <citation type="journal article" date="2011" name="Stand. Genomic Sci.">
        <title>Complete genome sequence of Desulfobulbus propionicus type strain (1pr3).</title>
        <authorList>
            <person name="Pagani I."/>
            <person name="Lapidus A."/>
            <person name="Nolan M."/>
            <person name="Lucas S."/>
            <person name="Hammon N."/>
            <person name="Deshpande S."/>
            <person name="Cheng J.F."/>
            <person name="Chertkov O."/>
            <person name="Davenport K."/>
            <person name="Tapia R."/>
            <person name="Han C."/>
            <person name="Goodwin L."/>
            <person name="Pitluck S."/>
            <person name="Liolios K."/>
            <person name="Mavromatis K."/>
            <person name="Ivanova N."/>
            <person name="Mikhailova N."/>
            <person name="Pati A."/>
            <person name="Chen A."/>
            <person name="Palaniappan K."/>
            <person name="Land M."/>
            <person name="Hauser L."/>
            <person name="Chang Y.J."/>
            <person name="Jeffries C.D."/>
            <person name="Detter J.C."/>
            <person name="Brambilla E."/>
            <person name="Kannan K.P."/>
            <person name="Djao O.D."/>
            <person name="Rohde M."/>
            <person name="Pukall R."/>
            <person name="Spring S."/>
            <person name="Goker M."/>
            <person name="Sikorski J."/>
            <person name="Woyke T."/>
            <person name="Bristow J."/>
            <person name="Eisen J.A."/>
            <person name="Markowitz V."/>
            <person name="Hugenholtz P."/>
            <person name="Kyrpides N.C."/>
            <person name="Klenk H.P."/>
        </authorList>
    </citation>
    <scope>NUCLEOTIDE SEQUENCE [LARGE SCALE GENOMIC DNA]</scope>
    <source>
        <strain evidence="7">ATCC 33891 / DSM 2032 / 1pr3</strain>
    </source>
</reference>
<protein>
    <submittedName>
        <fullName evidence="6">Amino acid/amide ABC transporter substrate-binding protein, HAAT family</fullName>
    </submittedName>
</protein>
<dbReference type="Gene3D" id="3.40.50.2300">
    <property type="match status" value="2"/>
</dbReference>
<dbReference type="InterPro" id="IPR028082">
    <property type="entry name" value="Peripla_BP_I"/>
</dbReference>
<keyword evidence="3" id="KW-0732">Signal</keyword>
<dbReference type="PROSITE" id="PS51257">
    <property type="entry name" value="PROKAR_LIPOPROTEIN"/>
    <property type="match status" value="1"/>
</dbReference>
<dbReference type="RefSeq" id="WP_015724988.1">
    <property type="nucleotide sequence ID" value="NC_014972.1"/>
</dbReference>
<dbReference type="PRINTS" id="PR00337">
    <property type="entry name" value="LEUILEVALBP"/>
</dbReference>
<accession>A0A7U3YN53</accession>
<keyword evidence="7" id="KW-1185">Reference proteome</keyword>
<evidence type="ECO:0000259" key="5">
    <source>
        <dbReference type="Pfam" id="PF13458"/>
    </source>
</evidence>
<comment type="similarity">
    <text evidence="1">Belongs to the leucine-binding protein family.</text>
</comment>
<gene>
    <name evidence="6" type="ordered locus">Despr_2307</name>
</gene>
<dbReference type="KEGG" id="dpr:Despr_2307"/>
<name>A0A7U3YN53_DESPD</name>
<dbReference type="SUPFAM" id="SSF53822">
    <property type="entry name" value="Periplasmic binding protein-like I"/>
    <property type="match status" value="1"/>
</dbReference>
<dbReference type="Proteomes" id="UP000006365">
    <property type="component" value="Chromosome"/>
</dbReference>
<sequence>MNKANFWLQGKPGRGIGAFLVVLSLVLAGTACSPPEPIRIGFIGGTSGRGADPGIAGRDGAQLAIERCNQQGGISGRSIELLIKDDAQDPETARKAVEELAARGVEAIIGPMTSDMGLAVTPVVNRQRIVTVSPTVTTEELTGKDDYFFRVTSTTRIFATTNARFQLREKRMRRVGVIYDLGNRTFTENWLRQFRQAFEEGGGSIVAQKTFLSGKDTSSMDLAKDLLTNPIDGILIIANSMDSALLCQQIRKLNNKLPITLADWGATERLLELGGRAVEGVTVVQTFDRNSSHPSYVHYRKTYLDRFKREPGFPGVYAFDSANVILEALSRRKRGQSLKEALLTIREFKGVQSHFSFDDFGDVRRAHVSMSVVKNGQFVVIE</sequence>
<dbReference type="Pfam" id="PF13458">
    <property type="entry name" value="Peripla_BP_6"/>
    <property type="match status" value="1"/>
</dbReference>
<dbReference type="CDD" id="cd19983">
    <property type="entry name" value="PBP1_ABC_HAAT-like"/>
    <property type="match status" value="1"/>
</dbReference>
<organism evidence="6 7">
    <name type="scientific">Desulfobulbus propionicus (strain ATCC 33891 / DSM 2032 / VKM B-1956 / 1pr3)</name>
    <dbReference type="NCBI Taxonomy" id="577650"/>
    <lineage>
        <taxon>Bacteria</taxon>
        <taxon>Pseudomonadati</taxon>
        <taxon>Thermodesulfobacteriota</taxon>
        <taxon>Desulfobulbia</taxon>
        <taxon>Desulfobulbales</taxon>
        <taxon>Desulfobulbaceae</taxon>
        <taxon>Desulfobulbus</taxon>
    </lineage>
</organism>
<evidence type="ECO:0000313" key="7">
    <source>
        <dbReference type="Proteomes" id="UP000006365"/>
    </source>
</evidence>
<evidence type="ECO:0000256" key="4">
    <source>
        <dbReference type="ARBA" id="ARBA00022970"/>
    </source>
</evidence>
<evidence type="ECO:0000256" key="2">
    <source>
        <dbReference type="ARBA" id="ARBA00022448"/>
    </source>
</evidence>
<evidence type="ECO:0000256" key="3">
    <source>
        <dbReference type="ARBA" id="ARBA00022729"/>
    </source>
</evidence>
<keyword evidence="2" id="KW-0813">Transport</keyword>
<dbReference type="EMBL" id="CP002364">
    <property type="protein sequence ID" value="ADW18450.1"/>
    <property type="molecule type" value="Genomic_DNA"/>
</dbReference>
<dbReference type="PANTHER" id="PTHR30483">
    <property type="entry name" value="LEUCINE-SPECIFIC-BINDING PROTEIN"/>
    <property type="match status" value="1"/>
</dbReference>
<feature type="domain" description="Leucine-binding protein" evidence="5">
    <location>
        <begin position="37"/>
        <end position="358"/>
    </location>
</feature>
<dbReference type="GO" id="GO:0006865">
    <property type="term" value="P:amino acid transport"/>
    <property type="evidence" value="ECO:0007669"/>
    <property type="project" value="UniProtKB-KW"/>
</dbReference>
<keyword evidence="4" id="KW-0029">Amino-acid transport</keyword>
<dbReference type="InterPro" id="IPR051010">
    <property type="entry name" value="BCAA_transport"/>
</dbReference>
<dbReference type="InterPro" id="IPR028081">
    <property type="entry name" value="Leu-bd"/>
</dbReference>
<dbReference type="InterPro" id="IPR000709">
    <property type="entry name" value="Leu_Ile_Val-bd"/>
</dbReference>